<evidence type="ECO:0000256" key="1">
    <source>
        <dbReference type="SAM" id="MobiDB-lite"/>
    </source>
</evidence>
<dbReference type="EMBL" id="JALBWM010000124">
    <property type="protein sequence ID" value="MCO1336334.1"/>
    <property type="molecule type" value="Genomic_DNA"/>
</dbReference>
<protein>
    <submittedName>
        <fullName evidence="2">Uncharacterized protein</fullName>
    </submittedName>
</protein>
<keyword evidence="3" id="KW-1185">Reference proteome</keyword>
<comment type="caution">
    <text evidence="2">The sequence shown here is derived from an EMBL/GenBank/DDBJ whole genome shotgun (WGS) entry which is preliminary data.</text>
</comment>
<reference evidence="2" key="1">
    <citation type="journal article" date="2022" name="Arch. Microbiol.">
        <title>Microbulbifer okhotskensis sp. nov., isolated from a deep bottom sediment of the Okhotsk Sea.</title>
        <authorList>
            <person name="Romanenko L."/>
            <person name="Kurilenko V."/>
            <person name="Otstavnykh N."/>
            <person name="Velansky P."/>
            <person name="Isaeva M."/>
            <person name="Mikhailov V."/>
        </authorList>
    </citation>
    <scope>NUCLEOTIDE SEQUENCE</scope>
    <source>
        <strain evidence="2">OS29</strain>
    </source>
</reference>
<feature type="region of interest" description="Disordered" evidence="1">
    <location>
        <begin position="15"/>
        <end position="52"/>
    </location>
</feature>
<evidence type="ECO:0000313" key="3">
    <source>
        <dbReference type="Proteomes" id="UP001139028"/>
    </source>
</evidence>
<dbReference type="RefSeq" id="WP_252471927.1">
    <property type="nucleotide sequence ID" value="NZ_JALBWM010000124.1"/>
</dbReference>
<organism evidence="2 3">
    <name type="scientific">Microbulbifer okhotskensis</name>
    <dbReference type="NCBI Taxonomy" id="2926617"/>
    <lineage>
        <taxon>Bacteria</taxon>
        <taxon>Pseudomonadati</taxon>
        <taxon>Pseudomonadota</taxon>
        <taxon>Gammaproteobacteria</taxon>
        <taxon>Cellvibrionales</taxon>
        <taxon>Microbulbiferaceae</taxon>
        <taxon>Microbulbifer</taxon>
    </lineage>
</organism>
<accession>A0A9X2EQ06</accession>
<sequence>MKLINFQLIHNRESQVSPPELQPMQSAPRGYQSSSRSAAAIERRAQRHAASKANRNSLAGAIRMGIQLDFSDLDSLACAWRYRGIPVFLFGFVQSPSTQADVFGQIHISPKCPSVANYQGSVWASSDYSAALSAFPQDKLRPCPHCLRHLYSLNIPDLVRKDRFGTVIDIDWLNYARYFANTIFDKSPVLWLNGERPQKVSSVFAVDSSKYTCSICQCQIKASRWALNPELAQRSGLPQKICLLCAERRARAVILATPQAALRAATLRYESLTKQLGSEPQASWMIAEQVLPASWLPLVQRLKTLLGPPKVFQVIAPRVLAILCWPSMGRAIIADNTKESKIPENYSIWRKDQIERELGLG</sequence>
<name>A0A9X2EQ06_9GAMM</name>
<dbReference type="Proteomes" id="UP001139028">
    <property type="component" value="Unassembled WGS sequence"/>
</dbReference>
<dbReference type="AlphaFoldDB" id="A0A9X2EQ06"/>
<evidence type="ECO:0000313" key="2">
    <source>
        <dbReference type="EMBL" id="MCO1336334.1"/>
    </source>
</evidence>
<proteinExistence type="predicted"/>
<gene>
    <name evidence="2" type="ORF">MO867_18540</name>
</gene>